<keyword evidence="4" id="KW-1185">Reference proteome</keyword>
<feature type="coiled-coil region" evidence="1">
    <location>
        <begin position="83"/>
        <end position="117"/>
    </location>
</feature>
<accession>A0A6C2UVJ9</accession>
<dbReference type="AlphaFoldDB" id="A0A6C2UVJ9"/>
<keyword evidence="1" id="KW-0175">Coiled coil</keyword>
<name>A0A6C2UVJ9_9BACT</name>
<evidence type="ECO:0000256" key="2">
    <source>
        <dbReference type="SAM" id="MobiDB-lite"/>
    </source>
</evidence>
<evidence type="ECO:0000256" key="1">
    <source>
        <dbReference type="SAM" id="Coils"/>
    </source>
</evidence>
<dbReference type="EMBL" id="CAAHFH010000003">
    <property type="protein sequence ID" value="VGO23137.1"/>
    <property type="molecule type" value="Genomic_DNA"/>
</dbReference>
<reference evidence="3 4" key="1">
    <citation type="submission" date="2019-04" db="EMBL/GenBank/DDBJ databases">
        <authorList>
            <person name="Van Vliet M D."/>
        </authorList>
    </citation>
    <scope>NUCLEOTIDE SEQUENCE [LARGE SCALE GENOMIC DNA]</scope>
    <source>
        <strain evidence="3 4">F21</strain>
    </source>
</reference>
<dbReference type="Proteomes" id="UP000346198">
    <property type="component" value="Unassembled WGS sequence"/>
</dbReference>
<feature type="region of interest" description="Disordered" evidence="2">
    <location>
        <begin position="1"/>
        <end position="61"/>
    </location>
</feature>
<proteinExistence type="predicted"/>
<organism evidence="3 4">
    <name type="scientific">Pontiella sulfatireligans</name>
    <dbReference type="NCBI Taxonomy" id="2750658"/>
    <lineage>
        <taxon>Bacteria</taxon>
        <taxon>Pseudomonadati</taxon>
        <taxon>Kiritimatiellota</taxon>
        <taxon>Kiritimatiellia</taxon>
        <taxon>Kiritimatiellales</taxon>
        <taxon>Pontiellaceae</taxon>
        <taxon>Pontiella</taxon>
    </lineage>
</organism>
<gene>
    <name evidence="3" type="ORF">SCARR_05242</name>
</gene>
<evidence type="ECO:0000313" key="4">
    <source>
        <dbReference type="Proteomes" id="UP000346198"/>
    </source>
</evidence>
<evidence type="ECO:0000313" key="3">
    <source>
        <dbReference type="EMBL" id="VGO23137.1"/>
    </source>
</evidence>
<dbReference type="RefSeq" id="WP_136065251.1">
    <property type="nucleotide sequence ID" value="NZ_CAAHFH010000003.1"/>
</dbReference>
<feature type="compositionally biased region" description="Basic and acidic residues" evidence="2">
    <location>
        <begin position="29"/>
        <end position="38"/>
    </location>
</feature>
<protein>
    <submittedName>
        <fullName evidence="3">Uncharacterized protein</fullName>
    </submittedName>
</protein>
<feature type="compositionally biased region" description="Basic and acidic residues" evidence="2">
    <location>
        <begin position="1"/>
        <end position="22"/>
    </location>
</feature>
<sequence length="320" mass="35980">MDKAVEEVAKDAEVAEVDEKNSTDVLGETQKEPPEDQKPVSSVNNEPAVDDDLNEQQPSNDLKEDLVGFFTRPMLSQKKTEELKKLVQDADAIHKRMDQLEVTVQEMGKASAQLQKKTGKALALIFKEIEKSQISHQRVVEQAIAELKSDFSLQTSSAKQFQAVALSKVDDAAGTIQGVNGSLSGIRGFLDENNQVVKRFEEGYDYQMLKNFVREIARTISNLDKCINNVSDEEAREELIDARDDMVELLERNSVDQIIPPVGDTYAGNEKYWEQAQDKEPNDDPARRGKVARVERAGYIYEFNNDQERVIQAARVVVFA</sequence>